<keyword evidence="1" id="KW-1133">Transmembrane helix</keyword>
<accession>A0A381Z7F8</accession>
<gene>
    <name evidence="2" type="ORF">METZ01_LOCUS138069</name>
</gene>
<name>A0A381Z7F8_9ZZZZ</name>
<dbReference type="EMBL" id="UINC01020254">
    <property type="protein sequence ID" value="SVA85215.1"/>
    <property type="molecule type" value="Genomic_DNA"/>
</dbReference>
<reference evidence="2" key="1">
    <citation type="submission" date="2018-05" db="EMBL/GenBank/DDBJ databases">
        <authorList>
            <person name="Lanie J.A."/>
            <person name="Ng W.-L."/>
            <person name="Kazmierczak K.M."/>
            <person name="Andrzejewski T.M."/>
            <person name="Davidsen T.M."/>
            <person name="Wayne K.J."/>
            <person name="Tettelin H."/>
            <person name="Glass J.I."/>
            <person name="Rusch D."/>
            <person name="Podicherti R."/>
            <person name="Tsui H.-C.T."/>
            <person name="Winkler M.E."/>
        </authorList>
    </citation>
    <scope>NUCLEOTIDE SEQUENCE</scope>
</reference>
<sequence>MAIMVLGGFLFVWSVKTIQSEWPQIFVGLLSVFSISMGFALLIMPLDLNEDSSTPE</sequence>
<organism evidence="2">
    <name type="scientific">marine metagenome</name>
    <dbReference type="NCBI Taxonomy" id="408172"/>
    <lineage>
        <taxon>unclassified sequences</taxon>
        <taxon>metagenomes</taxon>
        <taxon>ecological metagenomes</taxon>
    </lineage>
</organism>
<protein>
    <submittedName>
        <fullName evidence="2">Uncharacterized protein</fullName>
    </submittedName>
</protein>
<evidence type="ECO:0000313" key="2">
    <source>
        <dbReference type="EMBL" id="SVA85215.1"/>
    </source>
</evidence>
<feature type="transmembrane region" description="Helical" evidence="1">
    <location>
        <begin position="24"/>
        <end position="44"/>
    </location>
</feature>
<evidence type="ECO:0000256" key="1">
    <source>
        <dbReference type="SAM" id="Phobius"/>
    </source>
</evidence>
<proteinExistence type="predicted"/>
<dbReference type="AlphaFoldDB" id="A0A381Z7F8"/>
<keyword evidence="1" id="KW-0812">Transmembrane</keyword>
<keyword evidence="1" id="KW-0472">Membrane</keyword>